<evidence type="ECO:0000313" key="3">
    <source>
        <dbReference type="Proteomes" id="UP000218711"/>
    </source>
</evidence>
<organism evidence="2 3">
    <name type="scientific">Lactococcus cremoris subsp. tructae</name>
    <dbReference type="NCBI Taxonomy" id="542833"/>
    <lineage>
        <taxon>Bacteria</taxon>
        <taxon>Bacillati</taxon>
        <taxon>Bacillota</taxon>
        <taxon>Bacilli</taxon>
        <taxon>Lactobacillales</taxon>
        <taxon>Streptococcaceae</taxon>
        <taxon>Lactococcus</taxon>
    </lineage>
</organism>
<proteinExistence type="predicted"/>
<evidence type="ECO:0000313" key="2">
    <source>
        <dbReference type="EMBL" id="PCS15030.1"/>
    </source>
</evidence>
<comment type="caution">
    <text evidence="2">The sequence shown here is derived from an EMBL/GenBank/DDBJ whole genome shotgun (WGS) entry which is preliminary data.</text>
</comment>
<dbReference type="Proteomes" id="UP000218711">
    <property type="component" value="Unassembled WGS sequence"/>
</dbReference>
<protein>
    <submittedName>
        <fullName evidence="2">Uncharacterized protein</fullName>
    </submittedName>
</protein>
<dbReference type="AlphaFoldDB" id="A0A2A5SN68"/>
<feature type="coiled-coil region" evidence="1">
    <location>
        <begin position="5"/>
        <end position="32"/>
    </location>
</feature>
<reference evidence="2 3" key="1">
    <citation type="submission" date="2014-12" db="EMBL/GenBank/DDBJ databases">
        <title>Draft genome sequences of 10 type strains of Lactococcus.</title>
        <authorList>
            <person name="Sun Z."/>
            <person name="Zhong Z."/>
            <person name="Liu W."/>
            <person name="Zhang W."/>
            <person name="Zhang H."/>
        </authorList>
    </citation>
    <scope>NUCLEOTIDE SEQUENCE [LARGE SCALE GENOMIC DNA]</scope>
    <source>
        <strain evidence="2 3">DSM 21502</strain>
    </source>
</reference>
<evidence type="ECO:0000256" key="1">
    <source>
        <dbReference type="SAM" id="Coils"/>
    </source>
</evidence>
<sequence>MNKKIKEFQEKLVVIETKADSTEKKLDVIERKNKKEITF</sequence>
<accession>A0A2A5SN68</accession>
<gene>
    <name evidence="2" type="ORF">RU92_GL001931</name>
</gene>
<dbReference type="EMBL" id="JXKC01000031">
    <property type="protein sequence ID" value="PCS15030.1"/>
    <property type="molecule type" value="Genomic_DNA"/>
</dbReference>
<name>A0A2A5SN68_LACLC</name>
<keyword evidence="1" id="KW-0175">Coiled coil</keyword>